<accession>A0ABQ5GXY3</accession>
<feature type="compositionally biased region" description="Pro residues" evidence="1">
    <location>
        <begin position="1"/>
        <end position="12"/>
    </location>
</feature>
<feature type="region of interest" description="Disordered" evidence="1">
    <location>
        <begin position="1"/>
        <end position="26"/>
    </location>
</feature>
<organism evidence="2 3">
    <name type="scientific">Tanacetum coccineum</name>
    <dbReference type="NCBI Taxonomy" id="301880"/>
    <lineage>
        <taxon>Eukaryota</taxon>
        <taxon>Viridiplantae</taxon>
        <taxon>Streptophyta</taxon>
        <taxon>Embryophyta</taxon>
        <taxon>Tracheophyta</taxon>
        <taxon>Spermatophyta</taxon>
        <taxon>Magnoliopsida</taxon>
        <taxon>eudicotyledons</taxon>
        <taxon>Gunneridae</taxon>
        <taxon>Pentapetalae</taxon>
        <taxon>asterids</taxon>
        <taxon>campanulids</taxon>
        <taxon>Asterales</taxon>
        <taxon>Asteraceae</taxon>
        <taxon>Asteroideae</taxon>
        <taxon>Anthemideae</taxon>
        <taxon>Anthemidinae</taxon>
        <taxon>Tanacetum</taxon>
    </lineage>
</organism>
<evidence type="ECO:0000256" key="1">
    <source>
        <dbReference type="SAM" id="MobiDB-lite"/>
    </source>
</evidence>
<dbReference type="EMBL" id="BQNB010018974">
    <property type="protein sequence ID" value="GJT80260.1"/>
    <property type="molecule type" value="Genomic_DNA"/>
</dbReference>
<reference evidence="2" key="1">
    <citation type="journal article" date="2022" name="Int. J. Mol. Sci.">
        <title>Draft Genome of Tanacetum Coccineum: Genomic Comparison of Closely Related Tanacetum-Family Plants.</title>
        <authorList>
            <person name="Yamashiro T."/>
            <person name="Shiraishi A."/>
            <person name="Nakayama K."/>
            <person name="Satake H."/>
        </authorList>
    </citation>
    <scope>NUCLEOTIDE SEQUENCE</scope>
</reference>
<evidence type="ECO:0000313" key="2">
    <source>
        <dbReference type="EMBL" id="GJT80260.1"/>
    </source>
</evidence>
<keyword evidence="3" id="KW-1185">Reference proteome</keyword>
<comment type="caution">
    <text evidence="2">The sequence shown here is derived from an EMBL/GenBank/DDBJ whole genome shotgun (WGS) entry which is preliminary data.</text>
</comment>
<dbReference type="Proteomes" id="UP001151760">
    <property type="component" value="Unassembled WGS sequence"/>
</dbReference>
<feature type="compositionally biased region" description="Polar residues" evidence="1">
    <location>
        <begin position="15"/>
        <end position="24"/>
    </location>
</feature>
<sequence length="256" mass="28375">MFDIVPPMPPPFGANISNPSSPNRAGNPIDNININNTNNVRYRNVVDENLPQLLDSRGGSRVTNVLEFDKEDFSSWKDRLLVYLYGLEPYLLEILENGPFVPCYFLTKKMAKYESNYRGPIIYQNDTLSAALIVSLDIEGRPKGAACSFMLCDLDFEPLSLSSSSFPSCDLVSLANILILCLILKASKSELAEGLHEICYGCESRNTNGILVIVEAIIFKVCPHPIIWHSLADNARTTASVEETLQCSVVSLTSNY</sequence>
<gene>
    <name evidence="2" type="ORF">Tco_1054602</name>
</gene>
<name>A0ABQ5GXY3_9ASTR</name>
<evidence type="ECO:0000313" key="3">
    <source>
        <dbReference type="Proteomes" id="UP001151760"/>
    </source>
</evidence>
<proteinExistence type="predicted"/>
<protein>
    <submittedName>
        <fullName evidence="2">Uncharacterized protein</fullName>
    </submittedName>
</protein>
<reference evidence="2" key="2">
    <citation type="submission" date="2022-01" db="EMBL/GenBank/DDBJ databases">
        <authorList>
            <person name="Yamashiro T."/>
            <person name="Shiraishi A."/>
            <person name="Satake H."/>
            <person name="Nakayama K."/>
        </authorList>
    </citation>
    <scope>NUCLEOTIDE SEQUENCE</scope>
</reference>